<name>A0A1H0KVQ3_9HYPH</name>
<organism evidence="2 3">
    <name type="scientific">Methylobacterium phyllostachyos</name>
    <dbReference type="NCBI Taxonomy" id="582672"/>
    <lineage>
        <taxon>Bacteria</taxon>
        <taxon>Pseudomonadati</taxon>
        <taxon>Pseudomonadota</taxon>
        <taxon>Alphaproteobacteria</taxon>
        <taxon>Hyphomicrobiales</taxon>
        <taxon>Methylobacteriaceae</taxon>
        <taxon>Methylobacterium</taxon>
    </lineage>
</organism>
<protein>
    <submittedName>
        <fullName evidence="2">Uncharacterized protein</fullName>
    </submittedName>
</protein>
<dbReference type="RefSeq" id="WP_091722656.1">
    <property type="nucleotide sequence ID" value="NZ_FNHS01000029.1"/>
</dbReference>
<evidence type="ECO:0000256" key="1">
    <source>
        <dbReference type="SAM" id="MobiDB-lite"/>
    </source>
</evidence>
<dbReference type="Proteomes" id="UP000198704">
    <property type="component" value="Unassembled WGS sequence"/>
</dbReference>
<evidence type="ECO:0000313" key="2">
    <source>
        <dbReference type="EMBL" id="SDO59866.1"/>
    </source>
</evidence>
<sequence>MRVVSERTEAEIRTHEVEAKVRVTLRRLAANIMRVSRGSGSSGELGAQMVACIEAMEAYRDVVGTWVPSWDLNQMLDADAADAEDRTFVPSAEDLARWEEDGSSDRILAVSDIRRACLQMTASMLLNQTPQKARGEHDFHEGLRRLKAARERSRAYDQARYAPAPQARKKPKPR</sequence>
<dbReference type="AlphaFoldDB" id="A0A1H0KVQ3"/>
<dbReference type="EMBL" id="FNHS01000029">
    <property type="protein sequence ID" value="SDO59866.1"/>
    <property type="molecule type" value="Genomic_DNA"/>
</dbReference>
<dbReference type="OrthoDB" id="8242966at2"/>
<evidence type="ECO:0000313" key="3">
    <source>
        <dbReference type="Proteomes" id="UP000198704"/>
    </source>
</evidence>
<keyword evidence="3" id="KW-1185">Reference proteome</keyword>
<dbReference type="STRING" id="582672.SAMN05216360_12929"/>
<reference evidence="3" key="1">
    <citation type="submission" date="2016-10" db="EMBL/GenBank/DDBJ databases">
        <authorList>
            <person name="Varghese N."/>
            <person name="Submissions S."/>
        </authorList>
    </citation>
    <scope>NUCLEOTIDE SEQUENCE [LARGE SCALE GENOMIC DNA]</scope>
    <source>
        <strain evidence="3">BL47</strain>
    </source>
</reference>
<gene>
    <name evidence="2" type="ORF">SAMN05216360_12929</name>
</gene>
<proteinExistence type="predicted"/>
<feature type="region of interest" description="Disordered" evidence="1">
    <location>
        <begin position="149"/>
        <end position="174"/>
    </location>
</feature>
<accession>A0A1H0KVQ3</accession>